<dbReference type="RefSeq" id="WP_184747947.1">
    <property type="nucleotide sequence ID" value="NZ_JACHGJ010000007.1"/>
</dbReference>
<dbReference type="SUPFAM" id="SSF53822">
    <property type="entry name" value="Periplasmic binding protein-like I"/>
    <property type="match status" value="1"/>
</dbReference>
<comment type="caution">
    <text evidence="2">The sequence shown here is derived from an EMBL/GenBank/DDBJ whole genome shotgun (WGS) entry which is preliminary data.</text>
</comment>
<sequence length="404" mass="44126">MKKKLFVFLLMTALLASSVYAGGSQEAGSESGEQFHIGIVTGTVSQSEDDLRGAERLIEEYGSVAEGGMIQHVTYPDNFMQEMETTMSQIVGLADDPMMKAIVVNQAIPGTTEAFRRVREKRPDILLIAGEAHEDPATIESAADLAINNDFVARGYLIIDTAKKLGVDTFVHISFPRHMSYETLARRRAIFEAAATDMGIKFVFETAPDPTSDVGVAGAQQFILEKVPAWIDKYGQNTAFFCTNDAHTEPLLKQLIEYGGYFVEADLPSPLMGYPGALGIDLSAEQGDFPAILKKVEATIKEKGGAGRFGTWAYSYGYTTTAGLGQHAMNVIKGESELLKMSDLQKAYAKFTPGAEWNGSFYTDAGTGVRADNHILIYQDTYIMGKGYMGTPDVEVPEKYFTVK</sequence>
<proteinExistence type="predicted"/>
<feature type="signal peptide" evidence="1">
    <location>
        <begin position="1"/>
        <end position="21"/>
    </location>
</feature>
<evidence type="ECO:0000256" key="1">
    <source>
        <dbReference type="SAM" id="SignalP"/>
    </source>
</evidence>
<dbReference type="EMBL" id="JACHGJ010000007">
    <property type="protein sequence ID" value="MBB6481711.1"/>
    <property type="molecule type" value="Genomic_DNA"/>
</dbReference>
<keyword evidence="1" id="KW-0732">Signal</keyword>
<dbReference type="Pfam" id="PF12683">
    <property type="entry name" value="DUF3798"/>
    <property type="match status" value="1"/>
</dbReference>
<evidence type="ECO:0000313" key="2">
    <source>
        <dbReference type="EMBL" id="MBB6481711.1"/>
    </source>
</evidence>
<dbReference type="InterPro" id="IPR024258">
    <property type="entry name" value="DUF3798"/>
</dbReference>
<name>A0A841REA9_9SPIO</name>
<dbReference type="InterPro" id="IPR028082">
    <property type="entry name" value="Peripla_BP_I"/>
</dbReference>
<feature type="chain" id="PRO_5032277461" description="DUF3798 domain-containing protein" evidence="1">
    <location>
        <begin position="22"/>
        <end position="404"/>
    </location>
</feature>
<gene>
    <name evidence="2" type="ORF">HNR50_003391</name>
</gene>
<accession>A0A841REA9</accession>
<reference evidence="2 3" key="1">
    <citation type="submission" date="2020-08" db="EMBL/GenBank/DDBJ databases">
        <title>Genomic Encyclopedia of Type Strains, Phase IV (KMG-IV): sequencing the most valuable type-strain genomes for metagenomic binning, comparative biology and taxonomic classification.</title>
        <authorList>
            <person name="Goeker M."/>
        </authorList>
    </citation>
    <scope>NUCLEOTIDE SEQUENCE [LARGE SCALE GENOMIC DNA]</scope>
    <source>
        <strain evidence="2 3">DSM 2461</strain>
    </source>
</reference>
<dbReference type="AlphaFoldDB" id="A0A841REA9"/>
<evidence type="ECO:0008006" key="4">
    <source>
        <dbReference type="Google" id="ProtNLM"/>
    </source>
</evidence>
<keyword evidence="3" id="KW-1185">Reference proteome</keyword>
<dbReference type="Proteomes" id="UP000587760">
    <property type="component" value="Unassembled WGS sequence"/>
</dbReference>
<protein>
    <recommendedName>
        <fullName evidence="4">DUF3798 domain-containing protein</fullName>
    </recommendedName>
</protein>
<evidence type="ECO:0000313" key="3">
    <source>
        <dbReference type="Proteomes" id="UP000587760"/>
    </source>
</evidence>
<dbReference type="Gene3D" id="3.40.50.11390">
    <property type="match status" value="1"/>
</dbReference>
<organism evidence="2 3">
    <name type="scientific">Spirochaeta isovalerica</name>
    <dbReference type="NCBI Taxonomy" id="150"/>
    <lineage>
        <taxon>Bacteria</taxon>
        <taxon>Pseudomonadati</taxon>
        <taxon>Spirochaetota</taxon>
        <taxon>Spirochaetia</taxon>
        <taxon>Spirochaetales</taxon>
        <taxon>Spirochaetaceae</taxon>
        <taxon>Spirochaeta</taxon>
    </lineage>
</organism>